<dbReference type="GO" id="GO:0019843">
    <property type="term" value="F:rRNA binding"/>
    <property type="evidence" value="ECO:0007669"/>
    <property type="project" value="UniProtKB-KW"/>
</dbReference>
<keyword evidence="9 15" id="KW-0540">Nuclease</keyword>
<feature type="binding site" evidence="15">
    <location>
        <position position="114"/>
    </location>
    <ligand>
        <name>Mg(2+)</name>
        <dbReference type="ChEBI" id="CHEBI:18420"/>
    </ligand>
</feature>
<evidence type="ECO:0000256" key="8">
    <source>
        <dbReference type="ARBA" id="ARBA00022694"/>
    </source>
</evidence>
<evidence type="ECO:0000256" key="3">
    <source>
        <dbReference type="ARBA" id="ARBA00010183"/>
    </source>
</evidence>
<dbReference type="GO" id="GO:0006397">
    <property type="term" value="P:mRNA processing"/>
    <property type="evidence" value="ECO:0007669"/>
    <property type="project" value="UniProtKB-UniRule"/>
</dbReference>
<dbReference type="GO" id="GO:0010468">
    <property type="term" value="P:regulation of gene expression"/>
    <property type="evidence" value="ECO:0007669"/>
    <property type="project" value="TreeGrafter"/>
</dbReference>
<protein>
    <recommendedName>
        <fullName evidence="15">Ribonuclease 3</fullName>
        <ecNumber evidence="15">3.1.26.3</ecNumber>
    </recommendedName>
    <alternativeName>
        <fullName evidence="15">Ribonuclease III</fullName>
        <shortName evidence="15">RNase III</shortName>
    </alternativeName>
</protein>
<dbReference type="EMBL" id="JABGBO010000006">
    <property type="protein sequence ID" value="NOL49780.1"/>
    <property type="molecule type" value="Genomic_DNA"/>
</dbReference>
<keyword evidence="19" id="KW-1185">Reference proteome</keyword>
<keyword evidence="6 15" id="KW-0698">rRNA processing</keyword>
<dbReference type="PANTHER" id="PTHR11207:SF0">
    <property type="entry name" value="RIBONUCLEASE 3"/>
    <property type="match status" value="1"/>
</dbReference>
<keyword evidence="12 15" id="KW-0378">Hydrolase</keyword>
<organism evidence="18 19">
    <name type="scientific">Pelistega europaea</name>
    <dbReference type="NCBI Taxonomy" id="106147"/>
    <lineage>
        <taxon>Bacteria</taxon>
        <taxon>Pseudomonadati</taxon>
        <taxon>Pseudomonadota</taxon>
        <taxon>Betaproteobacteria</taxon>
        <taxon>Burkholderiales</taxon>
        <taxon>Alcaligenaceae</taxon>
        <taxon>Pelistega</taxon>
    </lineage>
</organism>
<evidence type="ECO:0000256" key="12">
    <source>
        <dbReference type="ARBA" id="ARBA00022801"/>
    </source>
</evidence>
<dbReference type="Gene3D" id="3.30.160.20">
    <property type="match status" value="1"/>
</dbReference>
<comment type="subcellular location">
    <subcellularLocation>
        <location evidence="2 15">Cytoplasm</location>
    </subcellularLocation>
</comment>
<evidence type="ECO:0000313" key="18">
    <source>
        <dbReference type="EMBL" id="NOL49780.1"/>
    </source>
</evidence>
<gene>
    <name evidence="15 18" type="primary">rnc</name>
    <name evidence="18" type="ORF">HKX40_06480</name>
</gene>
<comment type="function">
    <text evidence="15">Digests double-stranded RNA. Involved in the processing of primary rRNA transcript to yield the immediate precursors to the large and small rRNAs (23S and 16S). Processes some mRNAs, and tRNAs when they are encoded in the rRNA operon. Processes pre-crRNA and tracrRNA of type II CRISPR loci if present in the organism.</text>
</comment>
<sequence length="252" mass="27981">MNYQQLQERLGYRFQNPDLLVRALTHRSYSTRHNERLEFLGDSILNFSVASLLFKMLREQDEGDLSRIRSSLVNQQTLADLAHQLDISDVLLLGEGELKSGGFRRPSILADAMEAIFGAIYLDSGVVEQSQRVIEGLYAPLLEDVDFSTLGKDAKTLLQEMLQARKLHLPIYTVLATTGAAHDQQFEVECSVPALNLSATAVGASRRAAEQVAAKIVIEQLKQVSPHKKGAKPKRVVTQLTLPVAVEQETRS</sequence>
<dbReference type="PANTHER" id="PTHR11207">
    <property type="entry name" value="RIBONUCLEASE III"/>
    <property type="match status" value="1"/>
</dbReference>
<keyword evidence="8 15" id="KW-0819">tRNA processing</keyword>
<keyword evidence="15" id="KW-0699">rRNA-binding</keyword>
<dbReference type="SUPFAM" id="SSF54768">
    <property type="entry name" value="dsRNA-binding domain-like"/>
    <property type="match status" value="1"/>
</dbReference>
<feature type="active site" evidence="15">
    <location>
        <position position="42"/>
    </location>
</feature>
<dbReference type="EC" id="3.1.26.3" evidence="15"/>
<dbReference type="RefSeq" id="WP_171588762.1">
    <property type="nucleotide sequence ID" value="NZ_JABGBO010000006.1"/>
</dbReference>
<dbReference type="GO" id="GO:0008033">
    <property type="term" value="P:tRNA processing"/>
    <property type="evidence" value="ECO:0007669"/>
    <property type="project" value="UniProtKB-KW"/>
</dbReference>
<dbReference type="SUPFAM" id="SSF69065">
    <property type="entry name" value="RNase III domain-like"/>
    <property type="match status" value="1"/>
</dbReference>
<accession>A0A7Y4LA23</accession>
<dbReference type="NCBIfam" id="TIGR02191">
    <property type="entry name" value="RNaseIII"/>
    <property type="match status" value="1"/>
</dbReference>
<feature type="active site" evidence="15">
    <location>
        <position position="114"/>
    </location>
</feature>
<keyword evidence="5 15" id="KW-0963">Cytoplasm</keyword>
<evidence type="ECO:0000256" key="13">
    <source>
        <dbReference type="ARBA" id="ARBA00022842"/>
    </source>
</evidence>
<evidence type="ECO:0000256" key="9">
    <source>
        <dbReference type="ARBA" id="ARBA00022722"/>
    </source>
</evidence>
<dbReference type="GO" id="GO:0046872">
    <property type="term" value="F:metal ion binding"/>
    <property type="evidence" value="ECO:0007669"/>
    <property type="project" value="UniProtKB-KW"/>
</dbReference>
<evidence type="ECO:0000259" key="17">
    <source>
        <dbReference type="PROSITE" id="PS50142"/>
    </source>
</evidence>
<dbReference type="InterPro" id="IPR036389">
    <property type="entry name" value="RNase_III_sf"/>
</dbReference>
<dbReference type="PROSITE" id="PS50137">
    <property type="entry name" value="DS_RBD"/>
    <property type="match status" value="1"/>
</dbReference>
<dbReference type="PROSITE" id="PS00517">
    <property type="entry name" value="RNASE_3_1"/>
    <property type="match status" value="1"/>
</dbReference>
<keyword evidence="13 15" id="KW-0460">Magnesium</keyword>
<evidence type="ECO:0000256" key="14">
    <source>
        <dbReference type="ARBA" id="ARBA00022884"/>
    </source>
</evidence>
<evidence type="ECO:0000256" key="15">
    <source>
        <dbReference type="HAMAP-Rule" id="MF_00104"/>
    </source>
</evidence>
<keyword evidence="10 15" id="KW-0479">Metal-binding</keyword>
<evidence type="ECO:0000313" key="19">
    <source>
        <dbReference type="Proteomes" id="UP000541421"/>
    </source>
</evidence>
<dbReference type="GO" id="GO:0004525">
    <property type="term" value="F:ribonuclease III activity"/>
    <property type="evidence" value="ECO:0007669"/>
    <property type="project" value="UniProtKB-UniRule"/>
</dbReference>
<dbReference type="GO" id="GO:0042802">
    <property type="term" value="F:identical protein binding"/>
    <property type="evidence" value="ECO:0007669"/>
    <property type="project" value="UniProtKB-ARBA"/>
</dbReference>
<dbReference type="Pfam" id="PF00035">
    <property type="entry name" value="dsrm"/>
    <property type="match status" value="1"/>
</dbReference>
<evidence type="ECO:0000256" key="7">
    <source>
        <dbReference type="ARBA" id="ARBA00022664"/>
    </source>
</evidence>
<dbReference type="GO" id="GO:0005737">
    <property type="term" value="C:cytoplasm"/>
    <property type="evidence" value="ECO:0007669"/>
    <property type="project" value="UniProtKB-SubCell"/>
</dbReference>
<dbReference type="GO" id="GO:0006364">
    <property type="term" value="P:rRNA processing"/>
    <property type="evidence" value="ECO:0007669"/>
    <property type="project" value="UniProtKB-UniRule"/>
</dbReference>
<dbReference type="SMART" id="SM00535">
    <property type="entry name" value="RIBOc"/>
    <property type="match status" value="1"/>
</dbReference>
<dbReference type="FunFam" id="1.10.1520.10:FF:000001">
    <property type="entry name" value="Ribonuclease 3"/>
    <property type="match status" value="1"/>
</dbReference>
<evidence type="ECO:0000256" key="1">
    <source>
        <dbReference type="ARBA" id="ARBA00000109"/>
    </source>
</evidence>
<evidence type="ECO:0000256" key="2">
    <source>
        <dbReference type="ARBA" id="ARBA00004496"/>
    </source>
</evidence>
<dbReference type="AlphaFoldDB" id="A0A7Y4LA23"/>
<evidence type="ECO:0000256" key="6">
    <source>
        <dbReference type="ARBA" id="ARBA00022552"/>
    </source>
</evidence>
<feature type="domain" description="DRBM" evidence="16">
    <location>
        <begin position="153"/>
        <end position="223"/>
    </location>
</feature>
<dbReference type="InterPro" id="IPR011907">
    <property type="entry name" value="RNase_III"/>
</dbReference>
<evidence type="ECO:0000256" key="10">
    <source>
        <dbReference type="ARBA" id="ARBA00022723"/>
    </source>
</evidence>
<reference evidence="18 19" key="1">
    <citation type="submission" date="2020-05" db="EMBL/GenBank/DDBJ databases">
        <authorList>
            <person name="Niu N."/>
        </authorList>
    </citation>
    <scope>NUCLEOTIDE SEQUENCE [LARGE SCALE GENOMIC DNA]</scope>
    <source>
        <strain evidence="18 19">LMG10982</strain>
    </source>
</reference>
<dbReference type="Proteomes" id="UP000541421">
    <property type="component" value="Unassembled WGS sequence"/>
</dbReference>
<comment type="caution">
    <text evidence="18">The sequence shown here is derived from an EMBL/GenBank/DDBJ whole genome shotgun (WGS) entry which is preliminary data.</text>
</comment>
<comment type="similarity">
    <text evidence="3">Belongs to the ribonuclease III family.</text>
</comment>
<evidence type="ECO:0000256" key="4">
    <source>
        <dbReference type="ARBA" id="ARBA00011738"/>
    </source>
</evidence>
<evidence type="ECO:0000259" key="16">
    <source>
        <dbReference type="PROSITE" id="PS50137"/>
    </source>
</evidence>
<comment type="cofactor">
    <cofactor evidence="15">
        <name>Mg(2+)</name>
        <dbReference type="ChEBI" id="CHEBI:18420"/>
    </cofactor>
</comment>
<evidence type="ECO:0000256" key="5">
    <source>
        <dbReference type="ARBA" id="ARBA00022490"/>
    </source>
</evidence>
<dbReference type="PROSITE" id="PS50142">
    <property type="entry name" value="RNASE_3_2"/>
    <property type="match status" value="1"/>
</dbReference>
<dbReference type="SMART" id="SM00358">
    <property type="entry name" value="DSRM"/>
    <property type="match status" value="1"/>
</dbReference>
<evidence type="ECO:0000256" key="11">
    <source>
        <dbReference type="ARBA" id="ARBA00022759"/>
    </source>
</evidence>
<feature type="domain" description="RNase III" evidence="17">
    <location>
        <begin position="3"/>
        <end position="125"/>
    </location>
</feature>
<feature type="binding site" evidence="15">
    <location>
        <position position="111"/>
    </location>
    <ligand>
        <name>Mg(2+)</name>
        <dbReference type="ChEBI" id="CHEBI:18420"/>
    </ligand>
</feature>
<feature type="binding site" evidence="15">
    <location>
        <position position="38"/>
    </location>
    <ligand>
        <name>Mg(2+)</name>
        <dbReference type="ChEBI" id="CHEBI:18420"/>
    </ligand>
</feature>
<comment type="catalytic activity">
    <reaction evidence="1 15">
        <text>Endonucleolytic cleavage to 5'-phosphomonoester.</text>
        <dbReference type="EC" id="3.1.26.3"/>
    </reaction>
</comment>
<dbReference type="GO" id="GO:0003725">
    <property type="term" value="F:double-stranded RNA binding"/>
    <property type="evidence" value="ECO:0007669"/>
    <property type="project" value="TreeGrafter"/>
</dbReference>
<dbReference type="InterPro" id="IPR014720">
    <property type="entry name" value="dsRBD_dom"/>
</dbReference>
<dbReference type="Pfam" id="PF14622">
    <property type="entry name" value="Ribonucleas_3_3"/>
    <property type="match status" value="1"/>
</dbReference>
<name>A0A7Y4LA23_9BURK</name>
<dbReference type="Gene3D" id="1.10.1520.10">
    <property type="entry name" value="Ribonuclease III domain"/>
    <property type="match status" value="1"/>
</dbReference>
<dbReference type="HAMAP" id="MF_00104">
    <property type="entry name" value="RNase_III"/>
    <property type="match status" value="1"/>
</dbReference>
<keyword evidence="14 15" id="KW-0694">RNA-binding</keyword>
<dbReference type="InterPro" id="IPR000999">
    <property type="entry name" value="RNase_III_dom"/>
</dbReference>
<dbReference type="CDD" id="cd10845">
    <property type="entry name" value="DSRM_RNAse_III_family"/>
    <property type="match status" value="1"/>
</dbReference>
<proteinExistence type="inferred from homology"/>
<dbReference type="FunFam" id="3.30.160.20:FF:000003">
    <property type="entry name" value="Ribonuclease 3"/>
    <property type="match status" value="1"/>
</dbReference>
<dbReference type="CDD" id="cd00593">
    <property type="entry name" value="RIBOc"/>
    <property type="match status" value="1"/>
</dbReference>
<keyword evidence="7 15" id="KW-0507">mRNA processing</keyword>
<comment type="subunit">
    <text evidence="4 15">Homodimer.</text>
</comment>
<keyword evidence="11 15" id="KW-0255">Endonuclease</keyword>